<dbReference type="Pfam" id="PF07989">
    <property type="entry name" value="Cnn_1N"/>
    <property type="match status" value="1"/>
</dbReference>
<feature type="region of interest" description="Disordered" evidence="8">
    <location>
        <begin position="1996"/>
        <end position="2025"/>
    </location>
</feature>
<feature type="domain" description="Olduvai" evidence="9">
    <location>
        <begin position="1967"/>
        <end position="2034"/>
    </location>
</feature>
<dbReference type="InterPro" id="IPR056273">
    <property type="entry name" value="CDK5RAP2_MYOME_CC"/>
</dbReference>
<reference evidence="10 11" key="1">
    <citation type="journal article" date="2023" name="J. Hered.">
        <title>Chromosome-level genome of the wood stork (Mycteria americana) provides insight into avian chromosome evolution.</title>
        <authorList>
            <person name="Flamio R. Jr."/>
            <person name="Ramstad K.M."/>
        </authorList>
    </citation>
    <scope>NUCLEOTIDE SEQUENCE [LARGE SCALE GENOMIC DNA]</scope>
    <source>
        <strain evidence="10">JAX WOST 10</strain>
    </source>
</reference>
<evidence type="ECO:0000313" key="11">
    <source>
        <dbReference type="Proteomes" id="UP001333110"/>
    </source>
</evidence>
<gene>
    <name evidence="10" type="ORF">QYF61_001252</name>
</gene>
<evidence type="ECO:0000256" key="8">
    <source>
        <dbReference type="SAM" id="MobiDB-lite"/>
    </source>
</evidence>
<evidence type="ECO:0000313" key="10">
    <source>
        <dbReference type="EMBL" id="KAK4819360.1"/>
    </source>
</evidence>
<evidence type="ECO:0000256" key="2">
    <source>
        <dbReference type="ARBA" id="ARBA00004555"/>
    </source>
</evidence>
<feature type="region of interest" description="Disordered" evidence="8">
    <location>
        <begin position="1467"/>
        <end position="1488"/>
    </location>
</feature>
<feature type="region of interest" description="Disordered" evidence="8">
    <location>
        <begin position="2492"/>
        <end position="2529"/>
    </location>
</feature>
<feature type="coiled-coil region" evidence="7">
    <location>
        <begin position="2189"/>
        <end position="2219"/>
    </location>
</feature>
<feature type="coiled-coil region" evidence="7">
    <location>
        <begin position="1252"/>
        <end position="1387"/>
    </location>
</feature>
<dbReference type="InterPro" id="IPR010630">
    <property type="entry name" value="Olduvai_dom"/>
</dbReference>
<keyword evidence="6" id="KW-0206">Cytoskeleton</keyword>
<feature type="region of interest" description="Disordered" evidence="8">
    <location>
        <begin position="1797"/>
        <end position="1828"/>
    </location>
</feature>
<dbReference type="EMBL" id="JAUNZN010000006">
    <property type="protein sequence ID" value="KAK4819360.1"/>
    <property type="molecule type" value="Genomic_DNA"/>
</dbReference>
<evidence type="ECO:0000256" key="7">
    <source>
        <dbReference type="SAM" id="Coils"/>
    </source>
</evidence>
<sequence length="2650" mass="291639">MAGKTPQKPPCTPHAPAPCPDEGDVPVLSAPAVCIAPGDGQGLAEPQGIPVSLLSSRFAHLTATHPRSLPASQEGPWGEGEDDPAPAEPGGSHGPPGAQPQAGPLVQTCLLRDLEMGPLAQTQTLRDFEQHLNDLKKENFSLKLRIYFLEERVQQKGEGSRDDVYRRNIELKVEVESLKRELQEKQQALDNTWVAAENQTTRSQAELRQQYEERQRESEHVYELLENKIQLLQEVSPGAVGAGGGGRGRCLGAHAAAMQEARLARSEAEQATALARAEAERCQELAGKLKEAARTKEEGRSDDGCSAMAQRRIEELTQELAASKRLVETLAAEKRNLQQRLEEPPAVGGQETCRICARELCGNQRRWIFHTAAKLNLQVLLSHVLGRELCRDGKSEFACSKCAFMLDRIYRFDTVIARIEALSIERLQKLLLEKDRLKFCIASMYRRNNEDSSTDDRAGDGTVDLSNLPDVRYAALLQEDFAYSGYEYWTDQEEHSLEPHSCHASEGASNRPRRCRGCAALRVADADYEAICKVPRKVARSISCGLSSRWSASMGNEESSVCDTAESASARGPVDGESMEEGTPASSVESLDTTVEASPPQQKDEDADKGVKGNGKCDDFSDDRMTPNSSLSGNRLELALSLIKALDYKPLQSPRGSRLPIPVKSSLPPPKLSRDLADGSTSAGLVCAGSAVLNADRKSFSRAPLGLSLEISELQELWDDLCEDYMPLRVQNLQDDHQQPAPGDPAAGEHVSDLCAAELQGKVQQFEAANKEKLNELNFELKSVQETSQRQDCTIQSLNEALKSKESKTEELYRIIEGQNETMAKLQDMLHRSHLGQLQMSESSLSSQEQQMSLLDLQNTLFCTKLEVQKLKRAQRQKEHQLAEARRATQLLETMVNEEERQKEATWKHNQELRAVVQQLQAELQDKAQQLQTVEWEKCRELQAQEQRVQRLSQHLARKEQLLQESRELLQCQQSLDKSPAAMNAMLEKLQHRVSDRDAALERAVDEKFCALEKKEQELQQLHLSIRERGSDLERLRNVLSSNEATIHSLESLLKAKTLELEQVSATCQNLRWLKEEIEAKSCSRQKEQEGIIQQLQTCLHDRNKEVEELTATLLCKLSPGQSEVTEELCLRLQHKEKMLQDLLSDRNHQTMEHDAEIRELLQAVSTKEQQSRMAAEKMAHALAERSCELQLLRQHVLGKEPVVTQLAGASLLKQDKQPIQKILQRACGATATAGPPQQDSSCRTEGVTVSAAELEKDLVNAKEELELMAKKERESRRELTALQSVVATQEEELQVQASDIESLTRTIQIKEDLIKDLQMQLVDPEEIPAVERLTQEVLVLREKVAIAESQGQEATGSRRQQLLLMLEGLVAERNRLNEALQAERQLYGSLVKFHTHPDSTARDHTLQVELEGVQELRGQLEEALGRSLECLSRLETQGTIGGQATGIDADDASTNFTDGIKEEAAHGMATQHSSHQAPKESGGTERTVMGSMAPAMPERELRAEEELRELKAQLEEAGFSSAMLSLCLENAELKERMGEATFLLESGEQEEAGPGAPLAPEPCRLQRKSRSTLGDRPAGGSSDGQGVLADRGAVPAKRPALEARSQDDVPKRPCPGTPSGGDRSHAEGTDPGGGWPGLGADLCSQVVQGQRQCQELQDKLAASEATVRAQAKQLEKYHVLLREPHAQQLSKQVQVDFQDLGYETCGRSETEADRDETTSPECEELDVFSEPSLGEEPGSPCRTGMPRVGKAAWKAVAPAEVGALRQHIQDLKAQLLNANKVIQSLQRRARSVSVTSGYTSGAERPPLGPTALTSPAHSLTDEDEGWQSDGHGTLCPPALRAHRDLQHLVHRVTLLEAQLPATKPGGLLPKELQSATWPGKYDSLIQAQARELSHLRQTLREGRGVSRSLAQHLRDALQSFEELLRGTDIDYYLGQGFREQLAQGRQLAERLSDKLGTRDRQDGEDKTSHELLALRLSQELQEKEKVIKSLEAKLQERCESPGSSRPPSESSRSATSTSFVSEGLEPCSDGDVASECSQCCKEPARLAGLHFDSLSKPVSAPLPALAPGLPPFLPAGPPPPAAPPLLGCCGTPVCSLAEAQQELQMLRRQLGESVTLPVAPAKPAVPMGPFGEGSKAPASLCQHGTLQSLAEIPGATETRALWDVPPPSQLLYGALPSGYPSSQKLTGADLLEEHLVEIRSLRQRLEESICTNDRLREQLERRLASTSKASGLPGDVYAQGPELGLQLSRENQALREDNQTLRLQCDHLSQELARVQEALLAACSRAREAEAELGQRRGEQRRLAEELAERQESVRQLRDERRSLQEDSNRLQHMVTLLQQQCEEQRLLLQTLRAELHVYESLPSPSAETRAGCFPSPPVRDVGTSSAAPLFSPLPSDKLVARRMDEPRGADPPVRKSEGPMGAHVVGCLDTYRALEQHILEGKALAHELMCLTCPALGLPNCPLPGKEPNISPEPCRASKRQVASSLGAVASTAQQRWAGHGESPGAAGCRSPSSTRSRTPLPQALGTGPLWGSASTLHRVLEECMSLLAAFWSTVLPVSPAQHQGKEQALQGEIAALRAQLSEREDALQSTAKRLRSTAQLKDSMEQFIVSQLTRTHNVLRKARTNLEVSLPWLPAQDRGRCPCPDEP</sequence>
<feature type="compositionally biased region" description="Low complexity" evidence="8">
    <location>
        <begin position="2512"/>
        <end position="2522"/>
    </location>
</feature>
<evidence type="ECO:0000256" key="6">
    <source>
        <dbReference type="ARBA" id="ARBA00023212"/>
    </source>
</evidence>
<keyword evidence="4" id="KW-0597">Phosphoprotein</keyword>
<feature type="coiled-coil region" evidence="7">
    <location>
        <begin position="868"/>
        <end position="969"/>
    </location>
</feature>
<protein>
    <recommendedName>
        <fullName evidence="9">Olduvai domain-containing protein</fullName>
    </recommendedName>
</protein>
<comment type="subcellular location">
    <subcellularLocation>
        <location evidence="1">Cytoplasm</location>
        <location evidence="1">Cytoskeleton</location>
    </subcellularLocation>
    <subcellularLocation>
        <location evidence="2">Golgi apparatus</location>
    </subcellularLocation>
</comment>
<dbReference type="GO" id="GO:0090063">
    <property type="term" value="P:positive regulation of microtubule nucleation"/>
    <property type="evidence" value="ECO:0007669"/>
    <property type="project" value="TreeGrafter"/>
</dbReference>
<keyword evidence="7" id="KW-0175">Coiled coil</keyword>
<evidence type="ECO:0000256" key="4">
    <source>
        <dbReference type="ARBA" id="ARBA00022553"/>
    </source>
</evidence>
<dbReference type="PANTHER" id="PTHR46501">
    <property type="entry name" value="MYOMEGALIN"/>
    <property type="match status" value="1"/>
</dbReference>
<keyword evidence="5" id="KW-0333">Golgi apparatus</keyword>
<feature type="region of interest" description="Disordered" evidence="8">
    <location>
        <begin position="1570"/>
        <end position="1638"/>
    </location>
</feature>
<feature type="compositionally biased region" description="Basic and acidic residues" evidence="8">
    <location>
        <begin position="1600"/>
        <end position="1612"/>
    </location>
</feature>
<dbReference type="InterPro" id="IPR040947">
    <property type="entry name" value="SMYLE_N"/>
</dbReference>
<feature type="region of interest" description="Disordered" evidence="8">
    <location>
        <begin position="66"/>
        <end position="103"/>
    </location>
</feature>
<dbReference type="GO" id="GO:0060090">
    <property type="term" value="F:molecular adaptor activity"/>
    <property type="evidence" value="ECO:0007669"/>
    <property type="project" value="TreeGrafter"/>
</dbReference>
<evidence type="ECO:0000256" key="5">
    <source>
        <dbReference type="ARBA" id="ARBA00023034"/>
    </source>
</evidence>
<feature type="compositionally biased region" description="Polar residues" evidence="8">
    <location>
        <begin position="584"/>
        <end position="601"/>
    </location>
</feature>
<feature type="region of interest" description="Disordered" evidence="8">
    <location>
        <begin position="651"/>
        <end position="676"/>
    </location>
</feature>
<feature type="coiled-coil region" evidence="7">
    <location>
        <begin position="125"/>
        <end position="228"/>
    </location>
</feature>
<feature type="coiled-coil region" evidence="7">
    <location>
        <begin position="2569"/>
        <end position="2600"/>
    </location>
</feature>
<feature type="region of interest" description="Disordered" evidence="8">
    <location>
        <begin position="555"/>
        <end position="631"/>
    </location>
</feature>
<dbReference type="SMART" id="SM01148">
    <property type="entry name" value="DUF1220"/>
    <property type="match status" value="1"/>
</dbReference>
<feature type="region of interest" description="Disordered" evidence="8">
    <location>
        <begin position="1"/>
        <end position="27"/>
    </location>
</feature>
<evidence type="ECO:0000256" key="3">
    <source>
        <dbReference type="ARBA" id="ARBA00022490"/>
    </source>
</evidence>
<feature type="coiled-coil region" evidence="7">
    <location>
        <begin position="306"/>
        <end position="340"/>
    </location>
</feature>
<dbReference type="GO" id="GO:0005794">
    <property type="term" value="C:Golgi apparatus"/>
    <property type="evidence" value="ECO:0007669"/>
    <property type="project" value="UniProtKB-SubCell"/>
</dbReference>
<accession>A0AAN7N4L5</accession>
<organism evidence="10 11">
    <name type="scientific">Mycteria americana</name>
    <name type="common">Wood stork</name>
    <dbReference type="NCBI Taxonomy" id="33587"/>
    <lineage>
        <taxon>Eukaryota</taxon>
        <taxon>Metazoa</taxon>
        <taxon>Chordata</taxon>
        <taxon>Craniata</taxon>
        <taxon>Vertebrata</taxon>
        <taxon>Euteleostomi</taxon>
        <taxon>Archelosauria</taxon>
        <taxon>Archosauria</taxon>
        <taxon>Dinosauria</taxon>
        <taxon>Saurischia</taxon>
        <taxon>Theropoda</taxon>
        <taxon>Coelurosauria</taxon>
        <taxon>Aves</taxon>
        <taxon>Neognathae</taxon>
        <taxon>Neoaves</taxon>
        <taxon>Aequornithes</taxon>
        <taxon>Ciconiiformes</taxon>
        <taxon>Ciconiidae</taxon>
        <taxon>Mycteria</taxon>
    </lineage>
</organism>
<evidence type="ECO:0000256" key="1">
    <source>
        <dbReference type="ARBA" id="ARBA00004245"/>
    </source>
</evidence>
<dbReference type="Pfam" id="PF18615">
    <property type="entry name" value="SMYLE_N"/>
    <property type="match status" value="1"/>
</dbReference>
<comment type="caution">
    <text evidence="10">The sequence shown here is derived from an EMBL/GenBank/DDBJ whole genome shotgun (WGS) entry which is preliminary data.</text>
</comment>
<proteinExistence type="predicted"/>
<keyword evidence="3" id="KW-0963">Cytoplasm</keyword>
<dbReference type="Pfam" id="PF23246">
    <property type="entry name" value="CC_CDK5RAP2"/>
    <property type="match status" value="1"/>
</dbReference>
<keyword evidence="11" id="KW-1185">Reference proteome</keyword>
<name>A0AAN7N4L5_MYCAM</name>
<dbReference type="InterPro" id="IPR052593">
    <property type="entry name" value="MT-associated_AKAP9-binding"/>
</dbReference>
<dbReference type="GO" id="GO:0005813">
    <property type="term" value="C:centrosome"/>
    <property type="evidence" value="ECO:0007669"/>
    <property type="project" value="TreeGrafter"/>
</dbReference>
<dbReference type="GO" id="GO:1903358">
    <property type="term" value="P:regulation of Golgi organization"/>
    <property type="evidence" value="ECO:0007669"/>
    <property type="project" value="TreeGrafter"/>
</dbReference>
<feature type="compositionally biased region" description="Low complexity" evidence="8">
    <location>
        <begin position="2001"/>
        <end position="2019"/>
    </location>
</feature>
<feature type="compositionally biased region" description="Basic and acidic residues" evidence="8">
    <location>
        <begin position="602"/>
        <end position="625"/>
    </location>
</feature>
<dbReference type="Proteomes" id="UP001333110">
    <property type="component" value="Unassembled WGS sequence"/>
</dbReference>
<dbReference type="GO" id="GO:0007098">
    <property type="term" value="P:centrosome cycle"/>
    <property type="evidence" value="ECO:0007669"/>
    <property type="project" value="TreeGrafter"/>
</dbReference>
<feature type="compositionally biased region" description="Pro residues" evidence="8">
    <location>
        <begin position="7"/>
        <end position="19"/>
    </location>
</feature>
<dbReference type="InterPro" id="IPR012943">
    <property type="entry name" value="Cnn_1N"/>
</dbReference>
<dbReference type="PANTHER" id="PTHR46501:SF2">
    <property type="entry name" value="MYOMEGALIN"/>
    <property type="match status" value="1"/>
</dbReference>
<feature type="coiled-coil region" evidence="7">
    <location>
        <begin position="1647"/>
        <end position="1674"/>
    </location>
</feature>
<feature type="coiled-coil region" evidence="7">
    <location>
        <begin position="2252"/>
        <end position="2356"/>
    </location>
</feature>
<evidence type="ECO:0000259" key="9">
    <source>
        <dbReference type="SMART" id="SM01148"/>
    </source>
</evidence>